<dbReference type="PROSITE" id="PS50928">
    <property type="entry name" value="ABC_TM1"/>
    <property type="match status" value="1"/>
</dbReference>
<proteinExistence type="inferred from homology"/>
<comment type="similarity">
    <text evidence="5">Belongs to the binding-protein-dependent transport system permease family.</text>
</comment>
<evidence type="ECO:0000256" key="6">
    <source>
        <dbReference type="SAM" id="MobiDB-lite"/>
    </source>
</evidence>
<dbReference type="InterPro" id="IPR036322">
    <property type="entry name" value="WD40_repeat_dom_sf"/>
</dbReference>
<sequence>MSKSRTSESTPESASARGIVSEAMPDARQRRRLRLWRGVKDHLSKTSVAFFGLAVIGALALMFVYLFSETAPIFSDPEITPVSTYPAPGGEQAGETVHAAMERYREIGVRFTDQAHFFFFRPDSGEVIKHGRLQRPAGVEVRSFDTAEARHRLVGYGLDDGTAIFARHDYDISYPDDERLVEPYITYPEGEGEPLDIFASNAYPIDAIGVQRGNRGSAVVAANNENQALRLVLFEEDVDFLTGEATVEREVYDIPWPEEGVEITRILLDTTMRNLYIGGADGRLHYYDVANLSDPRLVGSERAIGGDDAQVTELEFLLGAVSIIVGGSDGSVSQWMVTRDEDRQRSLTEIRDFVGHNAPVTAIAAEHGRKGFASAAADGTLQLHYATSARTLTQLALAGGEQVSALSMAPRHDGMLAVAEGGGFNYLHVNNPHPEVSFKALWQKVWYEGRDAPTYVWQSSSASEEFEPKFSLVPLTVGTLKAAFYAMLFAAPIAILGAIYSAYFMSPRMRQVTKPAIEIMEALPTVILGFLAGLWAAPFFERNLPAIFTILVALPIAMVFASWLWTRVMPEGIRKLVAPGWEAALLIPVVLFVGWIGITASPYMELAFFGGDMRQWLTDQGIDYDQRNALVVGIAMGFAVIPTIFSISEDAVFNVPRHLSQGALALGATPWQAVATVVLLTASPGIFSAVMIGFGRAVGETMIVVMATGNSPVTNFNIFEGMRTLSANIAVEMKETAQGGTHYRILFLAALVLFVLTFVVNTAAEIVRHRLRRKYSAL</sequence>
<dbReference type="PANTHER" id="PTHR42727:SF1">
    <property type="entry name" value="PHOSPHATE TRANSPORT SYSTEM PERMEASE"/>
    <property type="match status" value="1"/>
</dbReference>
<keyword evidence="2 5" id="KW-0812">Transmembrane</keyword>
<accession>A0A120MZT2</accession>
<feature type="transmembrane region" description="Helical" evidence="5">
    <location>
        <begin position="482"/>
        <end position="504"/>
    </location>
</feature>
<dbReference type="InterPro" id="IPR000515">
    <property type="entry name" value="MetI-like"/>
</dbReference>
<dbReference type="Gene3D" id="1.10.3720.10">
    <property type="entry name" value="MetI-like"/>
    <property type="match status" value="1"/>
</dbReference>
<dbReference type="GO" id="GO:0055085">
    <property type="term" value="P:transmembrane transport"/>
    <property type="evidence" value="ECO:0007669"/>
    <property type="project" value="InterPro"/>
</dbReference>
<dbReference type="CDD" id="cd06261">
    <property type="entry name" value="TM_PBP2"/>
    <property type="match status" value="1"/>
</dbReference>
<keyword evidence="4 5" id="KW-0472">Membrane</keyword>
<evidence type="ECO:0000313" key="9">
    <source>
        <dbReference type="Proteomes" id="UP000218890"/>
    </source>
</evidence>
<dbReference type="Proteomes" id="UP000218890">
    <property type="component" value="Chromosome"/>
</dbReference>
<feature type="domain" description="ABC transmembrane type-1" evidence="7">
    <location>
        <begin position="476"/>
        <end position="764"/>
    </location>
</feature>
<dbReference type="GO" id="GO:0005886">
    <property type="term" value="C:plasma membrane"/>
    <property type="evidence" value="ECO:0007669"/>
    <property type="project" value="UniProtKB-SubCell"/>
</dbReference>
<feature type="transmembrane region" description="Helical" evidence="5">
    <location>
        <begin position="673"/>
        <end position="694"/>
    </location>
</feature>
<feature type="transmembrane region" description="Helical" evidence="5">
    <location>
        <begin position="629"/>
        <end position="652"/>
    </location>
</feature>
<dbReference type="PANTHER" id="PTHR42727">
    <property type="entry name" value="PHOSPHATE TRANSPORT SYSTEM PERMEASE PROTEIN"/>
    <property type="match status" value="1"/>
</dbReference>
<dbReference type="InterPro" id="IPR015943">
    <property type="entry name" value="WD40/YVTN_repeat-like_dom_sf"/>
</dbReference>
<protein>
    <submittedName>
        <fullName evidence="8">Phosphate transport system permease protein PstC</fullName>
    </submittedName>
</protein>
<dbReference type="InterPro" id="IPR035906">
    <property type="entry name" value="MetI-like_sf"/>
</dbReference>
<feature type="region of interest" description="Disordered" evidence="6">
    <location>
        <begin position="1"/>
        <end position="21"/>
    </location>
</feature>
<evidence type="ECO:0000256" key="5">
    <source>
        <dbReference type="RuleBase" id="RU363032"/>
    </source>
</evidence>
<dbReference type="EMBL" id="AP017372">
    <property type="protein sequence ID" value="BAU57698.2"/>
    <property type="molecule type" value="Genomic_DNA"/>
</dbReference>
<gene>
    <name evidence="8" type="ORF">HH1059_10000</name>
</gene>
<keyword evidence="9" id="KW-1185">Reference proteome</keyword>
<reference evidence="8" key="1">
    <citation type="submission" date="2016-02" db="EMBL/GenBank/DDBJ databases">
        <title>Halorhodospira halochloris DSM-1059 complete genome, version 2.</title>
        <authorList>
            <person name="Tsukatani Y."/>
        </authorList>
    </citation>
    <scope>NUCLEOTIDE SEQUENCE</scope>
    <source>
        <strain evidence="8">DSM 1059</strain>
    </source>
</reference>
<keyword evidence="3 5" id="KW-1133">Transmembrane helix</keyword>
<feature type="transmembrane region" description="Helical" evidence="5">
    <location>
        <begin position="743"/>
        <end position="764"/>
    </location>
</feature>
<evidence type="ECO:0000256" key="1">
    <source>
        <dbReference type="ARBA" id="ARBA00004651"/>
    </source>
</evidence>
<dbReference type="KEGG" id="hhk:HH1059_10000"/>
<comment type="subcellular location">
    <subcellularLocation>
        <location evidence="1 5">Cell membrane</location>
        <topology evidence="1 5">Multi-pass membrane protein</topology>
    </subcellularLocation>
</comment>
<dbReference type="AlphaFoldDB" id="A0A120MZT2"/>
<feature type="transmembrane region" description="Helical" evidence="5">
    <location>
        <begin position="516"/>
        <end position="540"/>
    </location>
</feature>
<evidence type="ECO:0000256" key="2">
    <source>
        <dbReference type="ARBA" id="ARBA00022692"/>
    </source>
</evidence>
<feature type="transmembrane region" description="Helical" evidence="5">
    <location>
        <begin position="546"/>
        <end position="565"/>
    </location>
</feature>
<evidence type="ECO:0000256" key="3">
    <source>
        <dbReference type="ARBA" id="ARBA00022989"/>
    </source>
</evidence>
<feature type="transmembrane region" description="Helical" evidence="5">
    <location>
        <begin position="47"/>
        <end position="67"/>
    </location>
</feature>
<feature type="transmembrane region" description="Helical" evidence="5">
    <location>
        <begin position="585"/>
        <end position="609"/>
    </location>
</feature>
<evidence type="ECO:0000259" key="7">
    <source>
        <dbReference type="PROSITE" id="PS50928"/>
    </source>
</evidence>
<dbReference type="Pfam" id="PF00528">
    <property type="entry name" value="BPD_transp_1"/>
    <property type="match status" value="1"/>
</dbReference>
<dbReference type="SUPFAM" id="SSF50978">
    <property type="entry name" value="WD40 repeat-like"/>
    <property type="match status" value="1"/>
</dbReference>
<name>A0A120MZT2_HALHR</name>
<dbReference type="Gene3D" id="2.130.10.10">
    <property type="entry name" value="YVTN repeat-like/Quinoprotein amine dehydrogenase"/>
    <property type="match status" value="1"/>
</dbReference>
<organism evidence="8 9">
    <name type="scientific">Halorhodospira halochloris</name>
    <name type="common">Ectothiorhodospira halochloris</name>
    <dbReference type="NCBI Taxonomy" id="1052"/>
    <lineage>
        <taxon>Bacteria</taxon>
        <taxon>Pseudomonadati</taxon>
        <taxon>Pseudomonadota</taxon>
        <taxon>Gammaproteobacteria</taxon>
        <taxon>Chromatiales</taxon>
        <taxon>Ectothiorhodospiraceae</taxon>
        <taxon>Halorhodospira</taxon>
    </lineage>
</organism>
<evidence type="ECO:0000256" key="4">
    <source>
        <dbReference type="ARBA" id="ARBA00023136"/>
    </source>
</evidence>
<keyword evidence="5" id="KW-0813">Transport</keyword>
<dbReference type="SUPFAM" id="SSF161098">
    <property type="entry name" value="MetI-like"/>
    <property type="match status" value="2"/>
</dbReference>
<evidence type="ECO:0000313" key="8">
    <source>
        <dbReference type="EMBL" id="BAU57698.2"/>
    </source>
</evidence>
<feature type="compositionally biased region" description="Polar residues" evidence="6">
    <location>
        <begin position="1"/>
        <end position="13"/>
    </location>
</feature>